<evidence type="ECO:0000256" key="2">
    <source>
        <dbReference type="ARBA" id="ARBA00022630"/>
    </source>
</evidence>
<dbReference type="Pfam" id="PF01494">
    <property type="entry name" value="FAD_binding_3"/>
    <property type="match status" value="1"/>
</dbReference>
<gene>
    <name evidence="5" type="ORF">ACFPFW_07560</name>
</gene>
<accession>A0ABV9Z225</accession>
<feature type="domain" description="FAD-binding" evidence="4">
    <location>
        <begin position="4"/>
        <end position="355"/>
    </location>
</feature>
<keyword evidence="2" id="KW-0285">Flavoprotein</keyword>
<evidence type="ECO:0000256" key="1">
    <source>
        <dbReference type="ARBA" id="ARBA00001974"/>
    </source>
</evidence>
<dbReference type="PRINTS" id="PR00420">
    <property type="entry name" value="RNGMNOXGNASE"/>
</dbReference>
<proteinExistence type="predicted"/>
<dbReference type="RefSeq" id="WP_379770141.1">
    <property type="nucleotide sequence ID" value="NZ_JBHSJF010000006.1"/>
</dbReference>
<keyword evidence="3" id="KW-0274">FAD</keyword>
<dbReference type="PANTHER" id="PTHR43004">
    <property type="entry name" value="TRK SYSTEM POTASSIUM UPTAKE PROTEIN"/>
    <property type="match status" value="1"/>
</dbReference>
<dbReference type="InterPro" id="IPR050641">
    <property type="entry name" value="RIFMO-like"/>
</dbReference>
<comment type="caution">
    <text evidence="5">The sequence shown here is derived from an EMBL/GenBank/DDBJ whole genome shotgun (WGS) entry which is preliminary data.</text>
</comment>
<sequence>MNKTILVVGAGPVGLTLAAELARHGAIVRIIDSRTERSPHCRAIGVTPRTLEVFEDMGVAREIVDAGLWITGMRALLDGRPPADMVRDLSDLPYGGLGIPQYATEAILEAHLASYGVVVERGVTFAGLQQSEGEVLVSLERPAGRTVANFSHVVGCDGAHSAVRKALDIDFEGEAFPWDFMLGDVRIDWDLPRGFSLRAIKPAEGGPPDIFVAVPLPERGRYRVSMLAPERLRAPGGTEHGIQSDRPGATLADLQEVADRLIPDPPKLTGMRWSSIFRISMRLAATYRVGNAFIAGDACHIHPPTGGQGMNTGIQDAYNLAWKLALVSRGRASDGLLDSYEAERRPVAMDVIERTTQASVNLGSEDTKTDQRLEDTQVLVAYTNGPLSIGPDGDDVVAGDRCPDAQGLRRSGFGFPLRLFDVLKGTNFVLLITAQAGDIGSIERLGENLRERFGGVVRVVAILPAGTSVADPFGITIIRDEAGDFAATLGGQEAEAWLVRPDGYVGLYMPSWSEGEVVSYLTRNVRLKT</sequence>
<evidence type="ECO:0000256" key="3">
    <source>
        <dbReference type="ARBA" id="ARBA00022827"/>
    </source>
</evidence>
<dbReference type="SUPFAM" id="SSF51905">
    <property type="entry name" value="FAD/NAD(P)-binding domain"/>
    <property type="match status" value="1"/>
</dbReference>
<evidence type="ECO:0000313" key="6">
    <source>
        <dbReference type="Proteomes" id="UP001595796"/>
    </source>
</evidence>
<dbReference type="EMBL" id="JBHSJF010000006">
    <property type="protein sequence ID" value="MFC5067873.1"/>
    <property type="molecule type" value="Genomic_DNA"/>
</dbReference>
<dbReference type="Gene3D" id="3.30.70.2450">
    <property type="match status" value="1"/>
</dbReference>
<comment type="cofactor">
    <cofactor evidence="1">
        <name>FAD</name>
        <dbReference type="ChEBI" id="CHEBI:57692"/>
    </cofactor>
</comment>
<dbReference type="InterPro" id="IPR002938">
    <property type="entry name" value="FAD-bd"/>
</dbReference>
<name>A0ABV9Z225_9HYPH</name>
<dbReference type="Proteomes" id="UP001595796">
    <property type="component" value="Unassembled WGS sequence"/>
</dbReference>
<organism evidence="5 6">
    <name type="scientific">Flaviflagellibacter deserti</name>
    <dbReference type="NCBI Taxonomy" id="2267266"/>
    <lineage>
        <taxon>Bacteria</taxon>
        <taxon>Pseudomonadati</taxon>
        <taxon>Pseudomonadota</taxon>
        <taxon>Alphaproteobacteria</taxon>
        <taxon>Hyphomicrobiales</taxon>
        <taxon>Flaviflagellibacter</taxon>
    </lineage>
</organism>
<dbReference type="GO" id="GO:0004497">
    <property type="term" value="F:monooxygenase activity"/>
    <property type="evidence" value="ECO:0007669"/>
    <property type="project" value="UniProtKB-KW"/>
</dbReference>
<protein>
    <submittedName>
        <fullName evidence="5">FAD-dependent monooxygenase</fullName>
    </submittedName>
</protein>
<evidence type="ECO:0000259" key="4">
    <source>
        <dbReference type="Pfam" id="PF01494"/>
    </source>
</evidence>
<dbReference type="Gene3D" id="3.50.50.60">
    <property type="entry name" value="FAD/NAD(P)-binding domain"/>
    <property type="match status" value="1"/>
</dbReference>
<reference evidence="6" key="1">
    <citation type="journal article" date="2019" name="Int. J. Syst. Evol. Microbiol.">
        <title>The Global Catalogue of Microorganisms (GCM) 10K type strain sequencing project: providing services to taxonomists for standard genome sequencing and annotation.</title>
        <authorList>
            <consortium name="The Broad Institute Genomics Platform"/>
            <consortium name="The Broad Institute Genome Sequencing Center for Infectious Disease"/>
            <person name="Wu L."/>
            <person name="Ma J."/>
        </authorList>
    </citation>
    <scope>NUCLEOTIDE SEQUENCE [LARGE SCALE GENOMIC DNA]</scope>
    <source>
        <strain evidence="6">CGMCC 1.16444</strain>
    </source>
</reference>
<dbReference type="Gene3D" id="3.40.30.120">
    <property type="match status" value="1"/>
</dbReference>
<evidence type="ECO:0000313" key="5">
    <source>
        <dbReference type="EMBL" id="MFC5067873.1"/>
    </source>
</evidence>
<keyword evidence="5" id="KW-0503">Monooxygenase</keyword>
<keyword evidence="6" id="KW-1185">Reference proteome</keyword>
<dbReference type="PANTHER" id="PTHR43004:SF19">
    <property type="entry name" value="BINDING MONOOXYGENASE, PUTATIVE (JCVI)-RELATED"/>
    <property type="match status" value="1"/>
</dbReference>
<dbReference type="InterPro" id="IPR036188">
    <property type="entry name" value="FAD/NAD-bd_sf"/>
</dbReference>
<keyword evidence="5" id="KW-0560">Oxidoreductase</keyword>